<evidence type="ECO:0000259" key="1">
    <source>
        <dbReference type="Pfam" id="PF01370"/>
    </source>
</evidence>
<gene>
    <name evidence="2" type="ORF">BCM02_11453</name>
</gene>
<dbReference type="AlphaFoldDB" id="A0A5S5BRB8"/>
<feature type="domain" description="NAD-dependent epimerase/dehydratase" evidence="1">
    <location>
        <begin position="11"/>
        <end position="212"/>
    </location>
</feature>
<reference evidence="2 3" key="1">
    <citation type="submission" date="2019-07" db="EMBL/GenBank/DDBJ databases">
        <title>Genomic Encyclopedia of Type Strains, Phase III (KMG-III): the genomes of soil and plant-associated and newly described type strains.</title>
        <authorList>
            <person name="Whitman W."/>
        </authorList>
    </citation>
    <scope>NUCLEOTIDE SEQUENCE [LARGE SCALE GENOMIC DNA]</scope>
    <source>
        <strain evidence="2 3">BL24</strain>
    </source>
</reference>
<proteinExistence type="predicted"/>
<dbReference type="Proteomes" id="UP000323257">
    <property type="component" value="Unassembled WGS sequence"/>
</dbReference>
<dbReference type="RefSeq" id="WP_148932928.1">
    <property type="nucleotide sequence ID" value="NZ_VNHS01000014.1"/>
</dbReference>
<evidence type="ECO:0000313" key="3">
    <source>
        <dbReference type="Proteomes" id="UP000323257"/>
    </source>
</evidence>
<dbReference type="InterPro" id="IPR001509">
    <property type="entry name" value="Epimerase_deHydtase"/>
</dbReference>
<dbReference type="InterPro" id="IPR036291">
    <property type="entry name" value="NAD(P)-bd_dom_sf"/>
</dbReference>
<dbReference type="InterPro" id="IPR050177">
    <property type="entry name" value="Lipid_A_modif_metabolic_enz"/>
</dbReference>
<keyword evidence="3" id="KW-1185">Reference proteome</keyword>
<name>A0A5S5BRB8_9BACL</name>
<dbReference type="EMBL" id="VNHS01000014">
    <property type="protein sequence ID" value="TYP69537.1"/>
    <property type="molecule type" value="Genomic_DNA"/>
</dbReference>
<sequence length="319" mass="35393">MNHQELHVIFGTGPLGKWTMRELLRLNKQVRLVNRTGDRRGVPEEVEVVAGNAYDRSNVTALTTGAAAVYQCAQPAYPDWVTSFMPMQQAIVDGTAVHGARLIVAENLYMYGMPSSSPFVESTPCRAHTRKGKVRQLMTEALEQAHREGKLRVARVRGSDFWGPDDKAATPFIFGPLLAGKRATLLGSRHLPHTFTYAPDFGKALAIAGTQDSALGEVWHVPSNPPVTQMELCLAIAAEWNTRAKSGVADTWLIRLLGLANPTMREMAEMMYQWKHPFVMDSSKFSATFGMQATPMKEAIADTIRWYRNHVNTPQSAPK</sequence>
<protein>
    <submittedName>
        <fullName evidence="2">Nucleoside-diphosphate-sugar epimerase</fullName>
    </submittedName>
</protein>
<dbReference type="OrthoDB" id="112777at2"/>
<organism evidence="2 3">
    <name type="scientific">Paenibacillus methanolicus</name>
    <dbReference type="NCBI Taxonomy" id="582686"/>
    <lineage>
        <taxon>Bacteria</taxon>
        <taxon>Bacillati</taxon>
        <taxon>Bacillota</taxon>
        <taxon>Bacilli</taxon>
        <taxon>Bacillales</taxon>
        <taxon>Paenibacillaceae</taxon>
        <taxon>Paenibacillus</taxon>
    </lineage>
</organism>
<dbReference type="SUPFAM" id="SSF51735">
    <property type="entry name" value="NAD(P)-binding Rossmann-fold domains"/>
    <property type="match status" value="1"/>
</dbReference>
<dbReference type="PANTHER" id="PTHR43245">
    <property type="entry name" value="BIFUNCTIONAL POLYMYXIN RESISTANCE PROTEIN ARNA"/>
    <property type="match status" value="1"/>
</dbReference>
<comment type="caution">
    <text evidence="2">The sequence shown here is derived from an EMBL/GenBank/DDBJ whole genome shotgun (WGS) entry which is preliminary data.</text>
</comment>
<dbReference type="PANTHER" id="PTHR43245:SF13">
    <property type="entry name" value="UDP-D-APIOSE_UDP-D-XYLOSE SYNTHASE 2"/>
    <property type="match status" value="1"/>
</dbReference>
<dbReference type="Pfam" id="PF01370">
    <property type="entry name" value="Epimerase"/>
    <property type="match status" value="1"/>
</dbReference>
<accession>A0A5S5BRB8</accession>
<dbReference type="Gene3D" id="3.40.50.720">
    <property type="entry name" value="NAD(P)-binding Rossmann-like Domain"/>
    <property type="match status" value="1"/>
</dbReference>
<evidence type="ECO:0000313" key="2">
    <source>
        <dbReference type="EMBL" id="TYP69537.1"/>
    </source>
</evidence>